<reference evidence="2" key="1">
    <citation type="submission" date="2018-05" db="EMBL/GenBank/DDBJ databases">
        <title>Complete Genome Sequences of Extremely Thermoacidophilic, Metal-Mobilizing Type-Strain Members of the Archaeal Family Sulfolobaceae: Acidianus brierleyi DSM-1651T, Acidianus sulfidivorans DSM-18786T, Metallosphaera hakonensis DSM-7519T, and Metallosphaera prunae DSM-10039T.</title>
        <authorList>
            <person name="Counts J.A."/>
            <person name="Kelly R.M."/>
        </authorList>
    </citation>
    <scope>NUCLEOTIDE SEQUENCE [LARGE SCALE GENOMIC DNA]</scope>
    <source>
        <strain evidence="2">HO1-1</strain>
    </source>
</reference>
<dbReference type="RefSeq" id="WP_110369595.1">
    <property type="nucleotide sequence ID" value="NZ_CP029287.2"/>
</dbReference>
<dbReference type="AlphaFoldDB" id="A0A2U9IW84"/>
<dbReference type="Proteomes" id="UP000247586">
    <property type="component" value="Chromosome"/>
</dbReference>
<name>A0A2U9IW84_9CREN</name>
<gene>
    <name evidence="2" type="ORF">DFR87_11915</name>
</gene>
<dbReference type="InterPro" id="IPR056948">
    <property type="entry name" value="PNGaseA_N"/>
</dbReference>
<dbReference type="KEGG" id="mhk:DFR87_11915"/>
<evidence type="ECO:0000313" key="2">
    <source>
        <dbReference type="EMBL" id="AWS00266.1"/>
    </source>
</evidence>
<dbReference type="EMBL" id="CP029287">
    <property type="protein sequence ID" value="AWS00266.1"/>
    <property type="molecule type" value="Genomic_DNA"/>
</dbReference>
<dbReference type="STRING" id="1293036.GCA_001315825_02111"/>
<protein>
    <submittedName>
        <fullName evidence="2">Glycopeptidase</fullName>
    </submittedName>
</protein>
<sequence length="628" mass="69639">MKGFLLVIILVLGVIPFFGVTSLAGTQAQIVFYNVTGNVHLSRQGVDPAYYSFEGVSYLPPNVTPVKVTVAQNLLFNDSAWKPYYLHVEIPNGSYSFILMNVSVKEENGTQFDRPLYVFVNGIPVFWGSTQEIGNSTASVDLTMYENLLRGNVTFEPVLVNFYDAKVNITGVYLVNITLLLYPGREPQGLPNRFIPLFVNGTFHYNYSYVILSPTLDSFTSQVSIPNGTYRMTALLYEEGGGLDEFWYSNEPATREITLHYNGLLASIIPPYETIYTGGLDLFWWKPMPSINTLAFHTPYQADLTPFLAMGGKVNLTISVTNLVTAEQINHRPSFDWDLSGVLMLWVNQSNPMIGGKMIMAYSKFLDSSPIFQGGYSGIHYQEGGSYLLKYSSILNFLHGQEIATMTQSGSFSALQTFNNIYELAYLDESFNEISQETGIYSSSMTISGNYPVYLQISAFATPITPTNAIPYNLSYAQNGSISLGANYQYNYTFNGFTSSQSLKENLTAQGGFSGILEVINSYGGAVLVKLTSNNALTEKQLSFIYETSSGVPSFKEGFSAVAGQNSSVNSTGYYLKVQKTFNQLPDPGTTTPEPTVAPQEGYHQNTLAVSPLFDRPFRNRWSLFPFL</sequence>
<dbReference type="OrthoDB" id="34169at2157"/>
<dbReference type="GeneID" id="36836059"/>
<keyword evidence="3" id="KW-1185">Reference proteome</keyword>
<evidence type="ECO:0000259" key="1">
    <source>
        <dbReference type="Pfam" id="PF12222"/>
    </source>
</evidence>
<dbReference type="Pfam" id="PF12222">
    <property type="entry name" value="PNGaseA"/>
    <property type="match status" value="1"/>
</dbReference>
<evidence type="ECO:0000313" key="3">
    <source>
        <dbReference type="Proteomes" id="UP000247586"/>
    </source>
</evidence>
<feature type="domain" description="Peptide N-acetyl-beta-D-glucosaminyl asparaginase amidase A N-terminal" evidence="1">
    <location>
        <begin position="73"/>
        <end position="352"/>
    </location>
</feature>
<dbReference type="InterPro" id="IPR021102">
    <property type="entry name" value="PNGase_A"/>
</dbReference>
<proteinExistence type="predicted"/>
<organism evidence="2 3">
    <name type="scientific">Metallosphaera hakonensis JCM 8857 = DSM 7519</name>
    <dbReference type="NCBI Taxonomy" id="1293036"/>
    <lineage>
        <taxon>Archaea</taxon>
        <taxon>Thermoproteota</taxon>
        <taxon>Thermoprotei</taxon>
        <taxon>Sulfolobales</taxon>
        <taxon>Sulfolobaceae</taxon>
        <taxon>Metallosphaera</taxon>
    </lineage>
</organism>
<dbReference type="PANTHER" id="PTHR31104">
    <property type="entry name" value="PEPTIDE-N4-(N-ACETYL-BETA-GLUCOSAMINYL)ASPARAGINE AMIDASE A PROTEIN"/>
    <property type="match status" value="1"/>
</dbReference>
<accession>A0A2U9IW84</accession>